<comment type="function">
    <text evidence="1">Needed for flagellar regrowth and assembly.</text>
</comment>
<comment type="caution">
    <text evidence="12">The sequence shown here is derived from an EMBL/GenBank/DDBJ whole genome shotgun (WGS) entry which is preliminary data.</text>
</comment>
<comment type="subcellular location">
    <subcellularLocation>
        <location evidence="2">Cytoplasm</location>
    </subcellularLocation>
</comment>
<dbReference type="InterPro" id="IPR018035">
    <property type="entry name" value="Flagellar_FliH/T3SS_HrpE"/>
</dbReference>
<evidence type="ECO:0000259" key="11">
    <source>
        <dbReference type="Pfam" id="PF02108"/>
    </source>
</evidence>
<protein>
    <recommendedName>
        <fullName evidence="4">Flagellar assembly protein FliH</fullName>
    </recommendedName>
</protein>
<evidence type="ECO:0000256" key="6">
    <source>
        <dbReference type="ARBA" id="ARBA00022490"/>
    </source>
</evidence>
<evidence type="ECO:0000256" key="8">
    <source>
        <dbReference type="ARBA" id="ARBA00022927"/>
    </source>
</evidence>
<evidence type="ECO:0000256" key="9">
    <source>
        <dbReference type="ARBA" id="ARBA00023225"/>
    </source>
</evidence>
<dbReference type="Proteomes" id="UP000187526">
    <property type="component" value="Unassembled WGS sequence"/>
</dbReference>
<evidence type="ECO:0000256" key="7">
    <source>
        <dbReference type="ARBA" id="ARBA00022795"/>
    </source>
</evidence>
<evidence type="ECO:0000256" key="10">
    <source>
        <dbReference type="SAM" id="MobiDB-lite"/>
    </source>
</evidence>
<dbReference type="GO" id="GO:0015031">
    <property type="term" value="P:protein transport"/>
    <property type="evidence" value="ECO:0007669"/>
    <property type="project" value="UniProtKB-KW"/>
</dbReference>
<dbReference type="AlphaFoldDB" id="A0A1R1IDT0"/>
<dbReference type="STRING" id="418702.BJN45_04235"/>
<dbReference type="PANTHER" id="PTHR34982">
    <property type="entry name" value="YOP PROTEINS TRANSLOCATION PROTEIN L"/>
    <property type="match status" value="1"/>
</dbReference>
<reference evidence="12 13" key="1">
    <citation type="submission" date="2016-10" db="EMBL/GenBank/DDBJ databases">
        <title>Alkaliphiles isolated from bioreactors.</title>
        <authorList>
            <person name="Salah Z."/>
            <person name="Rout S.P."/>
            <person name="Humphreys P.N."/>
        </authorList>
    </citation>
    <scope>NUCLEOTIDE SEQUENCE [LARGE SCALE GENOMIC DNA]</scope>
    <source>
        <strain evidence="12 13">ZS02</strain>
    </source>
</reference>
<dbReference type="Pfam" id="PF02108">
    <property type="entry name" value="FliH"/>
    <property type="match status" value="1"/>
</dbReference>
<gene>
    <name evidence="12" type="ORF">BJN45_04235</name>
</gene>
<dbReference type="GO" id="GO:0044781">
    <property type="term" value="P:bacterial-type flagellum organization"/>
    <property type="evidence" value="ECO:0007669"/>
    <property type="project" value="UniProtKB-KW"/>
</dbReference>
<feature type="region of interest" description="Disordered" evidence="10">
    <location>
        <begin position="16"/>
        <end position="55"/>
    </location>
</feature>
<keyword evidence="5" id="KW-0813">Transport</keyword>
<keyword evidence="6" id="KW-0963">Cytoplasm</keyword>
<evidence type="ECO:0000313" key="13">
    <source>
        <dbReference type="Proteomes" id="UP000187526"/>
    </source>
</evidence>
<evidence type="ECO:0000256" key="3">
    <source>
        <dbReference type="ARBA" id="ARBA00006602"/>
    </source>
</evidence>
<accession>A0A1R1IDT0</accession>
<organism evidence="12 13">
    <name type="scientific">Azonexus hydrophilus</name>
    <dbReference type="NCBI Taxonomy" id="418702"/>
    <lineage>
        <taxon>Bacteria</taxon>
        <taxon>Pseudomonadati</taxon>
        <taxon>Pseudomonadota</taxon>
        <taxon>Betaproteobacteria</taxon>
        <taxon>Rhodocyclales</taxon>
        <taxon>Azonexaceae</taxon>
        <taxon>Azonexus</taxon>
    </lineage>
</organism>
<evidence type="ECO:0000256" key="1">
    <source>
        <dbReference type="ARBA" id="ARBA00003041"/>
    </source>
</evidence>
<comment type="similarity">
    <text evidence="3">Belongs to the FliH family.</text>
</comment>
<dbReference type="PRINTS" id="PR01003">
    <property type="entry name" value="FLGFLIH"/>
</dbReference>
<dbReference type="PANTHER" id="PTHR34982:SF1">
    <property type="entry name" value="FLAGELLAR ASSEMBLY PROTEIN FLIH"/>
    <property type="match status" value="1"/>
</dbReference>
<feature type="domain" description="Flagellar assembly protein FliH/Type III secretion system HrpE" evidence="11">
    <location>
        <begin position="96"/>
        <end position="220"/>
    </location>
</feature>
<keyword evidence="13" id="KW-1185">Reference proteome</keyword>
<evidence type="ECO:0000256" key="2">
    <source>
        <dbReference type="ARBA" id="ARBA00004496"/>
    </source>
</evidence>
<dbReference type="EMBL" id="MTHD01000001">
    <property type="protein sequence ID" value="OMG56815.1"/>
    <property type="molecule type" value="Genomic_DNA"/>
</dbReference>
<dbReference type="Gene3D" id="3.30.2320.30">
    <property type="entry name" value="ATP synthase, E subunit, C-terminal"/>
    <property type="match status" value="1"/>
</dbReference>
<evidence type="ECO:0000313" key="12">
    <source>
        <dbReference type="EMBL" id="OMG56815.1"/>
    </source>
</evidence>
<keyword evidence="7" id="KW-1005">Bacterial flagellum biogenesis</keyword>
<proteinExistence type="inferred from homology"/>
<keyword evidence="8" id="KW-0653">Protein transport</keyword>
<dbReference type="GO" id="GO:0005829">
    <property type="term" value="C:cytosol"/>
    <property type="evidence" value="ECO:0007669"/>
    <property type="project" value="TreeGrafter"/>
</dbReference>
<evidence type="ECO:0000256" key="5">
    <source>
        <dbReference type="ARBA" id="ARBA00022448"/>
    </source>
</evidence>
<sequence length="234" mass="25330">MSSVIPKEQLAAYQRWQANAFDAAPAAPEPAPQPPEPEEAEPQQEGEPVSGPLNLPTAEDIEQIHEQARNEGFQAGLEEGRKAAEAAMQADRDLGIARMAELTANFRDALAEIDQVVAEQTLDLALEVASLVIGSTLKARREMLLPVIREALQALPLHHGNITLHANPEDIESLREGIAEMSTQGSIHLAPDSTVSPGGCILKAGHSEVDASLETRWKRVLEAIGVDPEQWLIR</sequence>
<keyword evidence="9" id="KW-1006">Bacterial flagellum protein export</keyword>
<dbReference type="GO" id="GO:0003774">
    <property type="term" value="F:cytoskeletal motor activity"/>
    <property type="evidence" value="ECO:0007669"/>
    <property type="project" value="InterPro"/>
</dbReference>
<dbReference type="RefSeq" id="WP_076092331.1">
    <property type="nucleotide sequence ID" value="NZ_MTHD01000001.1"/>
</dbReference>
<evidence type="ECO:0000256" key="4">
    <source>
        <dbReference type="ARBA" id="ARBA00016507"/>
    </source>
</evidence>
<dbReference type="GO" id="GO:0009288">
    <property type="term" value="C:bacterial-type flagellum"/>
    <property type="evidence" value="ECO:0007669"/>
    <property type="project" value="InterPro"/>
</dbReference>
<dbReference type="SUPFAM" id="SSF160527">
    <property type="entry name" value="V-type ATPase subunit E-like"/>
    <property type="match status" value="1"/>
</dbReference>
<dbReference type="InterPro" id="IPR000563">
    <property type="entry name" value="Flag_FliH"/>
</dbReference>
<dbReference type="OrthoDB" id="5296952at2"/>
<dbReference type="InterPro" id="IPR051472">
    <property type="entry name" value="T3SS_Stator/FliH"/>
</dbReference>
<dbReference type="GO" id="GO:0071973">
    <property type="term" value="P:bacterial-type flagellum-dependent cell motility"/>
    <property type="evidence" value="ECO:0007669"/>
    <property type="project" value="InterPro"/>
</dbReference>
<dbReference type="InterPro" id="IPR038495">
    <property type="entry name" value="ATPase_E_C"/>
</dbReference>
<name>A0A1R1IDT0_9RHOO</name>